<proteinExistence type="predicted"/>
<evidence type="ECO:0000313" key="3">
    <source>
        <dbReference type="Proteomes" id="UP000887013"/>
    </source>
</evidence>
<dbReference type="EMBL" id="BMAW01114994">
    <property type="protein sequence ID" value="GFT64290.1"/>
    <property type="molecule type" value="Genomic_DNA"/>
</dbReference>
<protein>
    <submittedName>
        <fullName evidence="2">Nose resistant to fluoxetine protein 6</fullName>
    </submittedName>
</protein>
<dbReference type="PANTHER" id="PTHR11161:SF0">
    <property type="entry name" value="O-ACYLTRANSFERASE LIKE PROTEIN"/>
    <property type="match status" value="1"/>
</dbReference>
<sequence>MSLVLDCYIMEDRMDSSKDPRSSMRLWSYKIHYDYFRQTEYFDLVYEKPYARLSSYLVGIALGRYFYRTRVSKERINKTILFRGWMIASFLMYISFFALYKREESLIETALYNGSKDFLFSCSMAWILFVCLVGEG</sequence>
<comment type="caution">
    <text evidence="2">The sequence shown here is derived from an EMBL/GenBank/DDBJ whole genome shotgun (WGS) entry which is preliminary data.</text>
</comment>
<dbReference type="PANTHER" id="PTHR11161">
    <property type="entry name" value="O-ACYLTRANSFERASE"/>
    <property type="match status" value="1"/>
</dbReference>
<reference evidence="2" key="1">
    <citation type="submission" date="2020-08" db="EMBL/GenBank/DDBJ databases">
        <title>Multicomponent nature underlies the extraordinary mechanical properties of spider dragline silk.</title>
        <authorList>
            <person name="Kono N."/>
            <person name="Nakamura H."/>
            <person name="Mori M."/>
            <person name="Yoshida Y."/>
            <person name="Ohtoshi R."/>
            <person name="Malay A.D."/>
            <person name="Moran D.A.P."/>
            <person name="Tomita M."/>
            <person name="Numata K."/>
            <person name="Arakawa K."/>
        </authorList>
    </citation>
    <scope>NUCLEOTIDE SEQUENCE</scope>
</reference>
<dbReference type="InterPro" id="IPR052728">
    <property type="entry name" value="O2_lipid_transport_reg"/>
</dbReference>
<dbReference type="AlphaFoldDB" id="A0A8X6PH79"/>
<evidence type="ECO:0000313" key="2">
    <source>
        <dbReference type="EMBL" id="GFT64290.1"/>
    </source>
</evidence>
<feature type="non-terminal residue" evidence="2">
    <location>
        <position position="1"/>
    </location>
</feature>
<keyword evidence="1" id="KW-0472">Membrane</keyword>
<feature type="transmembrane region" description="Helical" evidence="1">
    <location>
        <begin position="79"/>
        <end position="98"/>
    </location>
</feature>
<keyword evidence="3" id="KW-1185">Reference proteome</keyword>
<name>A0A8X6PH79_NEPPI</name>
<evidence type="ECO:0000256" key="1">
    <source>
        <dbReference type="SAM" id="Phobius"/>
    </source>
</evidence>
<organism evidence="2 3">
    <name type="scientific">Nephila pilipes</name>
    <name type="common">Giant wood spider</name>
    <name type="synonym">Nephila maculata</name>
    <dbReference type="NCBI Taxonomy" id="299642"/>
    <lineage>
        <taxon>Eukaryota</taxon>
        <taxon>Metazoa</taxon>
        <taxon>Ecdysozoa</taxon>
        <taxon>Arthropoda</taxon>
        <taxon>Chelicerata</taxon>
        <taxon>Arachnida</taxon>
        <taxon>Araneae</taxon>
        <taxon>Araneomorphae</taxon>
        <taxon>Entelegynae</taxon>
        <taxon>Araneoidea</taxon>
        <taxon>Nephilidae</taxon>
        <taxon>Nephila</taxon>
    </lineage>
</organism>
<gene>
    <name evidence="2" type="primary">nrf-6_72</name>
    <name evidence="2" type="ORF">NPIL_71631</name>
</gene>
<feature type="transmembrane region" description="Helical" evidence="1">
    <location>
        <begin position="118"/>
        <end position="134"/>
    </location>
</feature>
<keyword evidence="1" id="KW-1133">Transmembrane helix</keyword>
<dbReference type="Proteomes" id="UP000887013">
    <property type="component" value="Unassembled WGS sequence"/>
</dbReference>
<keyword evidence="1" id="KW-0812">Transmembrane</keyword>
<accession>A0A8X6PH79</accession>
<feature type="transmembrane region" description="Helical" evidence="1">
    <location>
        <begin position="50"/>
        <end position="67"/>
    </location>
</feature>
<dbReference type="OrthoDB" id="207378at2759"/>